<dbReference type="SUPFAM" id="SSF55920">
    <property type="entry name" value="Creatinase/aminopeptidase"/>
    <property type="match status" value="1"/>
</dbReference>
<keyword evidence="11" id="KW-0464">Manganese</keyword>
<dbReference type="InterPro" id="IPR032416">
    <property type="entry name" value="Peptidase_M24_C"/>
</dbReference>
<dbReference type="InterPro" id="IPR000587">
    <property type="entry name" value="Creatinase_N"/>
</dbReference>
<evidence type="ECO:0000259" key="15">
    <source>
        <dbReference type="Pfam" id="PF16188"/>
    </source>
</evidence>
<dbReference type="GO" id="GO:0005737">
    <property type="term" value="C:cytoplasm"/>
    <property type="evidence" value="ECO:0007669"/>
    <property type="project" value="UniProtKB-SubCell"/>
</dbReference>
<evidence type="ECO:0000256" key="11">
    <source>
        <dbReference type="ARBA" id="ARBA00023211"/>
    </source>
</evidence>
<evidence type="ECO:0000256" key="12">
    <source>
        <dbReference type="SAM" id="MobiDB-lite"/>
    </source>
</evidence>
<dbReference type="Gene3D" id="3.90.230.10">
    <property type="entry name" value="Creatinase/methionine aminopeptidase superfamily"/>
    <property type="match status" value="1"/>
</dbReference>
<protein>
    <recommendedName>
        <fullName evidence="5">Xaa-Pro aminopeptidase</fullName>
        <ecNumber evidence="5">3.4.11.9</ecNumber>
    </recommendedName>
</protein>
<dbReference type="Pfam" id="PF01321">
    <property type="entry name" value="Creatinase_N"/>
    <property type="match status" value="1"/>
</dbReference>
<dbReference type="AlphaFoldDB" id="A0A9P6WQ98"/>
<evidence type="ECO:0000256" key="9">
    <source>
        <dbReference type="ARBA" id="ARBA00022723"/>
    </source>
</evidence>
<dbReference type="InterPro" id="IPR033740">
    <property type="entry name" value="Pept_M24B"/>
</dbReference>
<keyword evidence="7" id="KW-0963">Cytoplasm</keyword>
<evidence type="ECO:0000259" key="14">
    <source>
        <dbReference type="Pfam" id="PF01321"/>
    </source>
</evidence>
<comment type="cofactor">
    <cofactor evidence="2">
        <name>Mn(2+)</name>
        <dbReference type="ChEBI" id="CHEBI:29035"/>
    </cofactor>
</comment>
<keyword evidence="10" id="KW-0378">Hydrolase</keyword>
<sequence>MSAVTNASSMAKPSMFSLITQNGIAGATTINDASQGHNNKLNSSNGGNSRCNNCTCSPGLLSRNNRRSSLYLRRMMSTSSNSNLHSHSHNNRHGIPSLNSNSNPSSPKKSFITEEPSLLSSPVSSPNLLDDSCNNILTPNEHNTSLRLEKLRNLMKDLDLGIYIIPSEDEHQSEYTSIVDQRRSFISGFSGSAGIAIITREISSMNEKPEGLAFLATDGRYFTQATNELDFNWNLIKLNNDSNSLSWEQCTIDNAALLSLDSGKLVNIGIDPKLITFNEINYLNNLINKKIEENNKLKIKLIPIRDNLIDKIWNEFEEKPIRKFNKIFKLDDKFTGESTLSKLNRLNLNYFKKLNINTMILNSLDEISWLLNLRGNDIDYNPLFYSYLIINDSNNLILYTNNHERFSNDLKNYLIEINCKLKFYDEIWFDIRKISSNLKIENKKLLLTNDANWKMINCIIGKNFIQIESPIKLMKEIKNSIELNGQIKAQIDDGYALIKFFSWLENQLIKKCEFITEFDASMKLLEIRKELNNFKGLSFETISSTGSNSAIIHYSPPKFGSELIDPNKIYLCDSGSQFLNGTTDTTRTLHFSEPSNEEIENYTLVLKGHIALSNLIIPNNHVTGFQIDCIARQFLWNKGLDYSHGTGHGVDSFGPVHSSGVGIGFRDYCNKNKLQKGNLISNEPGYYKPNCYGIRIENMVYLKEISENSNYLKFETTTKVPYCKKLININLLTNIEKKWINDYHESIWKLYENKFEKKSWEWNWLKRETSPL</sequence>
<evidence type="ECO:0000256" key="3">
    <source>
        <dbReference type="ARBA" id="ARBA00004496"/>
    </source>
</evidence>
<evidence type="ECO:0000256" key="8">
    <source>
        <dbReference type="ARBA" id="ARBA00022670"/>
    </source>
</evidence>
<dbReference type="PANTHER" id="PTHR43763:SF6">
    <property type="entry name" value="XAA-PRO AMINOPEPTIDASE 1"/>
    <property type="match status" value="1"/>
</dbReference>
<feature type="domain" description="Peptidase M24" evidence="13">
    <location>
        <begin position="495"/>
        <end position="704"/>
    </location>
</feature>
<comment type="subcellular location">
    <subcellularLocation>
        <location evidence="3">Cytoplasm</location>
    </subcellularLocation>
</comment>
<evidence type="ECO:0000259" key="13">
    <source>
        <dbReference type="Pfam" id="PF00557"/>
    </source>
</evidence>
<evidence type="ECO:0000256" key="10">
    <source>
        <dbReference type="ARBA" id="ARBA00022801"/>
    </source>
</evidence>
<dbReference type="InterPro" id="IPR036005">
    <property type="entry name" value="Creatinase/aminopeptidase-like"/>
</dbReference>
<gene>
    <name evidence="16" type="ORF">C6P40_002678</name>
</gene>
<evidence type="ECO:0000256" key="6">
    <source>
        <dbReference type="ARBA" id="ARBA00022438"/>
    </source>
</evidence>
<dbReference type="CDD" id="cd01085">
    <property type="entry name" value="APP"/>
    <property type="match status" value="1"/>
</dbReference>
<keyword evidence="9" id="KW-0479">Metal-binding</keyword>
<dbReference type="GO" id="GO:0046872">
    <property type="term" value="F:metal ion binding"/>
    <property type="evidence" value="ECO:0007669"/>
    <property type="project" value="UniProtKB-KW"/>
</dbReference>
<dbReference type="SUPFAM" id="SSF53092">
    <property type="entry name" value="Creatinase/prolidase N-terminal domain"/>
    <property type="match status" value="1"/>
</dbReference>
<proteinExistence type="inferred from homology"/>
<dbReference type="InterPro" id="IPR000994">
    <property type="entry name" value="Pept_M24"/>
</dbReference>
<dbReference type="Gene3D" id="3.40.350.10">
    <property type="entry name" value="Creatinase/prolidase N-terminal domain"/>
    <property type="match status" value="2"/>
</dbReference>
<evidence type="ECO:0000256" key="2">
    <source>
        <dbReference type="ARBA" id="ARBA00001936"/>
    </source>
</evidence>
<feature type="domain" description="Creatinase N-terminal" evidence="14">
    <location>
        <begin position="147"/>
        <end position="288"/>
    </location>
</feature>
<evidence type="ECO:0000256" key="1">
    <source>
        <dbReference type="ARBA" id="ARBA00001424"/>
    </source>
</evidence>
<accession>A0A9P6WQ98</accession>
<keyword evidence="8" id="KW-0645">Protease</keyword>
<dbReference type="EMBL" id="PUHW01000003">
    <property type="protein sequence ID" value="KAG0691287.1"/>
    <property type="molecule type" value="Genomic_DNA"/>
</dbReference>
<dbReference type="InterPro" id="IPR029149">
    <property type="entry name" value="Creatin/AminoP/Spt16_N"/>
</dbReference>
<evidence type="ECO:0000256" key="4">
    <source>
        <dbReference type="ARBA" id="ARBA00008766"/>
    </source>
</evidence>
<organism evidence="16 17">
    <name type="scientific">Pichia californica</name>
    <dbReference type="NCBI Taxonomy" id="460514"/>
    <lineage>
        <taxon>Eukaryota</taxon>
        <taxon>Fungi</taxon>
        <taxon>Dikarya</taxon>
        <taxon>Ascomycota</taxon>
        <taxon>Saccharomycotina</taxon>
        <taxon>Pichiomycetes</taxon>
        <taxon>Pichiales</taxon>
        <taxon>Pichiaceae</taxon>
        <taxon>Pichia</taxon>
    </lineage>
</organism>
<dbReference type="InterPro" id="IPR050422">
    <property type="entry name" value="X-Pro_aminopeptidase_P"/>
</dbReference>
<evidence type="ECO:0000256" key="7">
    <source>
        <dbReference type="ARBA" id="ARBA00022490"/>
    </source>
</evidence>
<comment type="caution">
    <text evidence="16">The sequence shown here is derived from an EMBL/GenBank/DDBJ whole genome shotgun (WGS) entry which is preliminary data.</text>
</comment>
<dbReference type="FunFam" id="3.40.350.10:FF:000015">
    <property type="entry name" value="Xaa-Pro aminopeptidase app-1"/>
    <property type="match status" value="1"/>
</dbReference>
<dbReference type="Pfam" id="PF16189">
    <property type="entry name" value="Creatinase_N_2"/>
    <property type="match status" value="1"/>
</dbReference>
<dbReference type="PANTHER" id="PTHR43763">
    <property type="entry name" value="XAA-PRO AMINOPEPTIDASE 1"/>
    <property type="match status" value="1"/>
</dbReference>
<reference evidence="16" key="1">
    <citation type="submission" date="2020-11" db="EMBL/GenBank/DDBJ databases">
        <title>Kefir isolates.</title>
        <authorList>
            <person name="Marcisauskas S."/>
            <person name="Kim Y."/>
            <person name="Blasche S."/>
        </authorList>
    </citation>
    <scope>NUCLEOTIDE SEQUENCE</scope>
    <source>
        <strain evidence="16">Olga-1</strain>
    </source>
</reference>
<evidence type="ECO:0000313" key="16">
    <source>
        <dbReference type="EMBL" id="KAG0691287.1"/>
    </source>
</evidence>
<dbReference type="GO" id="GO:0070006">
    <property type="term" value="F:metalloaminopeptidase activity"/>
    <property type="evidence" value="ECO:0007669"/>
    <property type="project" value="InterPro"/>
</dbReference>
<evidence type="ECO:0000313" key="17">
    <source>
        <dbReference type="Proteomes" id="UP000697127"/>
    </source>
</evidence>
<feature type="compositionally biased region" description="Low complexity" evidence="12">
    <location>
        <begin position="96"/>
        <end position="126"/>
    </location>
</feature>
<dbReference type="Pfam" id="PF00557">
    <property type="entry name" value="Peptidase_M24"/>
    <property type="match status" value="1"/>
</dbReference>
<keyword evidence="6" id="KW-0031">Aminopeptidase</keyword>
<dbReference type="Pfam" id="PF16188">
    <property type="entry name" value="Peptidase_M24_C"/>
    <property type="match status" value="1"/>
</dbReference>
<dbReference type="GO" id="GO:0006508">
    <property type="term" value="P:proteolysis"/>
    <property type="evidence" value="ECO:0007669"/>
    <property type="project" value="UniProtKB-KW"/>
</dbReference>
<evidence type="ECO:0000256" key="5">
    <source>
        <dbReference type="ARBA" id="ARBA00012574"/>
    </source>
</evidence>
<comment type="catalytic activity">
    <reaction evidence="1">
        <text>Release of any N-terminal amino acid, including proline, that is linked to proline, even from a dipeptide or tripeptide.</text>
        <dbReference type="EC" id="3.4.11.9"/>
    </reaction>
</comment>
<name>A0A9P6WQ98_9ASCO</name>
<comment type="similarity">
    <text evidence="4">Belongs to the peptidase M24B family.</text>
</comment>
<feature type="domain" description="Peptidase M24 C-terminal" evidence="15">
    <location>
        <begin position="710"/>
        <end position="772"/>
    </location>
</feature>
<dbReference type="EC" id="3.4.11.9" evidence="5"/>
<dbReference type="Proteomes" id="UP000697127">
    <property type="component" value="Unassembled WGS sequence"/>
</dbReference>
<keyword evidence="17" id="KW-1185">Reference proteome</keyword>
<feature type="region of interest" description="Disordered" evidence="12">
    <location>
        <begin position="78"/>
        <end position="126"/>
    </location>
</feature>
<dbReference type="FunFam" id="3.90.230.10:FF:000007">
    <property type="entry name" value="Xaa-Pro aminopeptidase P"/>
    <property type="match status" value="1"/>
</dbReference>